<dbReference type="Proteomes" id="UP000476696">
    <property type="component" value="Unassembled WGS sequence"/>
</dbReference>
<name>A0A6M2AZ99_9GAMM</name>
<protein>
    <recommendedName>
        <fullName evidence="4">Topoisomerase II</fullName>
    </recommendedName>
</protein>
<gene>
    <name evidence="2" type="ORF">GW579_02325</name>
</gene>
<reference evidence="2 3" key="1">
    <citation type="submission" date="2020-01" db="EMBL/GenBank/DDBJ databases">
        <authorList>
            <person name="Lee S.D."/>
        </authorList>
    </citation>
    <scope>NUCLEOTIDE SEQUENCE [LARGE SCALE GENOMIC DNA]</scope>
    <source>
        <strain evidence="2 3">Lac-M11</strain>
    </source>
</reference>
<dbReference type="EMBL" id="JAADJS010000001">
    <property type="protein sequence ID" value="NGX85919.1"/>
    <property type="molecule type" value="Genomic_DNA"/>
</dbReference>
<evidence type="ECO:0000313" key="3">
    <source>
        <dbReference type="Proteomes" id="UP000476696"/>
    </source>
</evidence>
<sequence>MNWTEGVVWGVSAVVTGLLIGLLHKKGVLSRVPAVIVFLVLFIGGNLLWSAVVKPHLVSNSEEQKVDQALAELPLYTTIKAQEPALYAQIRSNILKLRKEGKSQQDAINTVKPMVSVLLTQRISHAPDANVNEAMQVNLEEMQTLQARKDGSCFKFLYPQVSGGINTAQVLPPELFQKDLNTMNDLLLATGSGQTEQPAAVSTERVIAMMAPVREALGNMYGEQLQMFSDLTKPDVDREKVCEISISLYSGILALQPADSAAILRQMLGAKP</sequence>
<evidence type="ECO:0000313" key="2">
    <source>
        <dbReference type="EMBL" id="NGX85919.1"/>
    </source>
</evidence>
<keyword evidence="1" id="KW-1133">Transmembrane helix</keyword>
<proteinExistence type="predicted"/>
<keyword evidence="1" id="KW-0472">Membrane</keyword>
<dbReference type="RefSeq" id="WP_165057282.1">
    <property type="nucleotide sequence ID" value="NZ_JAADJS010000001.1"/>
</dbReference>
<evidence type="ECO:0000256" key="1">
    <source>
        <dbReference type="SAM" id="Phobius"/>
    </source>
</evidence>
<feature type="transmembrane region" description="Helical" evidence="1">
    <location>
        <begin position="35"/>
        <end position="52"/>
    </location>
</feature>
<dbReference type="AlphaFoldDB" id="A0A6M2AZ99"/>
<evidence type="ECO:0008006" key="4">
    <source>
        <dbReference type="Google" id="ProtNLM"/>
    </source>
</evidence>
<keyword evidence="1" id="KW-0812">Transmembrane</keyword>
<comment type="caution">
    <text evidence="2">The sequence shown here is derived from an EMBL/GenBank/DDBJ whole genome shotgun (WGS) entry which is preliminary data.</text>
</comment>
<reference evidence="2 3" key="2">
    <citation type="submission" date="2020-03" db="EMBL/GenBank/DDBJ databases">
        <title>Rahnella aceri sp. nov., isoated from traditional Jeju Makgeolli.</title>
        <authorList>
            <person name="Kim I.S."/>
            <person name="Jeon D."/>
        </authorList>
    </citation>
    <scope>NUCLEOTIDE SEQUENCE [LARGE SCALE GENOMIC DNA]</scope>
    <source>
        <strain evidence="2 3">Lac-M11</strain>
    </source>
</reference>
<feature type="transmembrane region" description="Helical" evidence="1">
    <location>
        <begin position="6"/>
        <end position="23"/>
    </location>
</feature>
<accession>A0A6M2AZ99</accession>
<organism evidence="2 3">
    <name type="scientific">Rahnella contaminans</name>
    <dbReference type="NCBI Taxonomy" id="2703882"/>
    <lineage>
        <taxon>Bacteria</taxon>
        <taxon>Pseudomonadati</taxon>
        <taxon>Pseudomonadota</taxon>
        <taxon>Gammaproteobacteria</taxon>
        <taxon>Enterobacterales</taxon>
        <taxon>Yersiniaceae</taxon>
        <taxon>Rahnella</taxon>
    </lineage>
</organism>
<keyword evidence="3" id="KW-1185">Reference proteome</keyword>